<dbReference type="InterPro" id="IPR021255">
    <property type="entry name" value="DUF2807"/>
</dbReference>
<evidence type="ECO:0000313" key="2">
    <source>
        <dbReference type="EMBL" id="GAA4423575.1"/>
    </source>
</evidence>
<name>A0ABP8L7F6_9BACT</name>
<gene>
    <name evidence="2" type="ORF">GCM10023188_02560</name>
</gene>
<evidence type="ECO:0000313" key="3">
    <source>
        <dbReference type="Proteomes" id="UP001500552"/>
    </source>
</evidence>
<dbReference type="EMBL" id="BAABHC010000001">
    <property type="protein sequence ID" value="GAA4423575.1"/>
    <property type="molecule type" value="Genomic_DNA"/>
</dbReference>
<organism evidence="2 3">
    <name type="scientific">Pontibacter saemangeumensis</name>
    <dbReference type="NCBI Taxonomy" id="1084525"/>
    <lineage>
        <taxon>Bacteria</taxon>
        <taxon>Pseudomonadati</taxon>
        <taxon>Bacteroidota</taxon>
        <taxon>Cytophagia</taxon>
        <taxon>Cytophagales</taxon>
        <taxon>Hymenobacteraceae</taxon>
        <taxon>Pontibacter</taxon>
    </lineage>
</organism>
<accession>A0ABP8L7F6</accession>
<dbReference type="Proteomes" id="UP001500552">
    <property type="component" value="Unassembled WGS sequence"/>
</dbReference>
<comment type="caution">
    <text evidence="2">The sequence shown here is derived from an EMBL/GenBank/DDBJ whole genome shotgun (WGS) entry which is preliminary data.</text>
</comment>
<reference evidence="3" key="1">
    <citation type="journal article" date="2019" name="Int. J. Syst. Evol. Microbiol.">
        <title>The Global Catalogue of Microorganisms (GCM) 10K type strain sequencing project: providing services to taxonomists for standard genome sequencing and annotation.</title>
        <authorList>
            <consortium name="The Broad Institute Genomics Platform"/>
            <consortium name="The Broad Institute Genome Sequencing Center for Infectious Disease"/>
            <person name="Wu L."/>
            <person name="Ma J."/>
        </authorList>
    </citation>
    <scope>NUCLEOTIDE SEQUENCE [LARGE SCALE GENOMIC DNA]</scope>
    <source>
        <strain evidence="3">JCM 17926</strain>
    </source>
</reference>
<dbReference type="RefSeq" id="WP_345156324.1">
    <property type="nucleotide sequence ID" value="NZ_BAABHC010000001.1"/>
</dbReference>
<dbReference type="Pfam" id="PF10988">
    <property type="entry name" value="DUF2807"/>
    <property type="match status" value="1"/>
</dbReference>
<dbReference type="Gene3D" id="2.160.20.120">
    <property type="match status" value="1"/>
</dbReference>
<evidence type="ECO:0000259" key="1">
    <source>
        <dbReference type="Pfam" id="PF10988"/>
    </source>
</evidence>
<protein>
    <recommendedName>
        <fullName evidence="1">Putative auto-transporter adhesin head GIN domain-containing protein</fullName>
    </recommendedName>
</protein>
<keyword evidence="3" id="KW-1185">Reference proteome</keyword>
<dbReference type="PANTHER" id="PTHR39200:SF1">
    <property type="entry name" value="AUTO-TRANSPORTER ADHESIN HEAD GIN DOMAIN-CONTAINING PROTEIN-RELATED"/>
    <property type="match status" value="1"/>
</dbReference>
<feature type="domain" description="Putative auto-transporter adhesin head GIN" evidence="1">
    <location>
        <begin position="46"/>
        <end position="225"/>
    </location>
</feature>
<sequence length="240" mass="25677">MKIIQFYLTSLAVFTIALLMTDAPLMAQQLRGNGNMQTQDRNVSGFEGINVSGGFAVEVTQGNRESLRIEAEENLLSNIKTEVRNGVLHIYNEDGVTTNKDMKAYITMRELNSMDISGGVKVIGKSAFRTDALKLDMSGASNVKLDINTKELKADMSGASKIELAGKADEVDMNMSGASKVEAADLQAKNVKVEASGASKVKVHATESLDIDASGATSVYYKGSPRITAETSSAARVSKL</sequence>
<dbReference type="PANTHER" id="PTHR39200">
    <property type="entry name" value="HYPOTHETICAL EXPORTED PROTEIN"/>
    <property type="match status" value="1"/>
</dbReference>
<proteinExistence type="predicted"/>